<evidence type="ECO:0000256" key="1">
    <source>
        <dbReference type="SAM" id="MobiDB-lite"/>
    </source>
</evidence>
<dbReference type="AlphaFoldDB" id="A0A7S0CE58"/>
<feature type="domain" description="Alpha/beta hydrolase fold-5" evidence="2">
    <location>
        <begin position="106"/>
        <end position="283"/>
    </location>
</feature>
<evidence type="ECO:0000313" key="3">
    <source>
        <dbReference type="EMBL" id="CAD8421073.1"/>
    </source>
</evidence>
<dbReference type="GO" id="GO:0016787">
    <property type="term" value="F:hydrolase activity"/>
    <property type="evidence" value="ECO:0007669"/>
    <property type="project" value="InterPro"/>
</dbReference>
<proteinExistence type="predicted"/>
<sequence>MRSPNLATILVLLDVGGPANDKLHHRSLQFVLPDYTSPPLPDAVAATPPPFQSDETVDNARDLDAAGLCVGPDANYTACQIVFTPELDGGASNSSTEALTTGGKVGIIFFGGALVDPRGYSPMMRMLSDDYRIPVVVPIFTADMSFKMGVCDSGRLAQAQKAFPCVERWVLAGHSFGGIAAYNDAWSMAQQKDGTDIKGTIGDTIGGVAMIASYVRQDLGCGFSDFSSIGWEWLPFASISASEDMILNVTNYEAGQELLPYSPLVITKEIEGGNHGGFGSYDYSERETLLFQIDGNATITPEEQQSITAEIISRIASLAAEDIKMEPGSSPPSPTNDELGTKAPSKQPTTADQVFPASTSPTYKPTELDTSGAIHKSLVSSFFIAGSALTCFLCY</sequence>
<evidence type="ECO:0000259" key="2">
    <source>
        <dbReference type="Pfam" id="PF12695"/>
    </source>
</evidence>
<dbReference type="SUPFAM" id="SSF53474">
    <property type="entry name" value="alpha/beta-Hydrolases"/>
    <property type="match status" value="1"/>
</dbReference>
<protein>
    <recommendedName>
        <fullName evidence="2">Alpha/beta hydrolase fold-5 domain-containing protein</fullName>
    </recommendedName>
</protein>
<accession>A0A7S0CE58</accession>
<dbReference type="InterPro" id="IPR029059">
    <property type="entry name" value="AB_hydrolase_5"/>
</dbReference>
<feature type="region of interest" description="Disordered" evidence="1">
    <location>
        <begin position="324"/>
        <end position="362"/>
    </location>
</feature>
<dbReference type="Pfam" id="PF12695">
    <property type="entry name" value="Abhydrolase_5"/>
    <property type="match status" value="1"/>
</dbReference>
<gene>
    <name evidence="3" type="ORF">PINE0816_LOCUS17224</name>
</gene>
<name>A0A7S0CE58_9STRA</name>
<organism evidence="3">
    <name type="scientific">Proboscia inermis</name>
    <dbReference type="NCBI Taxonomy" id="420281"/>
    <lineage>
        <taxon>Eukaryota</taxon>
        <taxon>Sar</taxon>
        <taxon>Stramenopiles</taxon>
        <taxon>Ochrophyta</taxon>
        <taxon>Bacillariophyta</taxon>
        <taxon>Coscinodiscophyceae</taxon>
        <taxon>Rhizosoleniophycidae</taxon>
        <taxon>Rhizosoleniales</taxon>
        <taxon>Rhizosoleniaceae</taxon>
        <taxon>Proboscia</taxon>
    </lineage>
</organism>
<dbReference type="InterPro" id="IPR029058">
    <property type="entry name" value="AB_hydrolase_fold"/>
</dbReference>
<feature type="compositionally biased region" description="Polar residues" evidence="1">
    <location>
        <begin position="344"/>
        <end position="362"/>
    </location>
</feature>
<reference evidence="3" key="1">
    <citation type="submission" date="2021-01" db="EMBL/GenBank/DDBJ databases">
        <authorList>
            <person name="Corre E."/>
            <person name="Pelletier E."/>
            <person name="Niang G."/>
            <person name="Scheremetjew M."/>
            <person name="Finn R."/>
            <person name="Kale V."/>
            <person name="Holt S."/>
            <person name="Cochrane G."/>
            <person name="Meng A."/>
            <person name="Brown T."/>
            <person name="Cohen L."/>
        </authorList>
    </citation>
    <scope>NUCLEOTIDE SEQUENCE</scope>
    <source>
        <strain evidence="3">CCAP1064/1</strain>
    </source>
</reference>
<dbReference type="EMBL" id="HBEL01036746">
    <property type="protein sequence ID" value="CAD8421073.1"/>
    <property type="molecule type" value="Transcribed_RNA"/>
</dbReference>